<evidence type="ECO:0000313" key="3">
    <source>
        <dbReference type="Proteomes" id="UP000289166"/>
    </source>
</evidence>
<protein>
    <submittedName>
        <fullName evidence="2">Uncharacterized protein</fullName>
    </submittedName>
</protein>
<evidence type="ECO:0000256" key="1">
    <source>
        <dbReference type="SAM" id="SignalP"/>
    </source>
</evidence>
<dbReference type="OrthoDB" id="1788793at2"/>
<dbReference type="EMBL" id="RLII01000058">
    <property type="protein sequence ID" value="RXE57565.1"/>
    <property type="molecule type" value="Genomic_DNA"/>
</dbReference>
<feature type="signal peptide" evidence="1">
    <location>
        <begin position="1"/>
        <end position="24"/>
    </location>
</feature>
<comment type="caution">
    <text evidence="2">The sequence shown here is derived from an EMBL/GenBank/DDBJ whole genome shotgun (WGS) entry which is preliminary data.</text>
</comment>
<feature type="chain" id="PRO_5020776751" evidence="1">
    <location>
        <begin position="25"/>
        <end position="904"/>
    </location>
</feature>
<keyword evidence="3" id="KW-1185">Reference proteome</keyword>
<proteinExistence type="predicted"/>
<keyword evidence="1" id="KW-0732">Signal</keyword>
<evidence type="ECO:0000313" key="2">
    <source>
        <dbReference type="EMBL" id="RXE57565.1"/>
    </source>
</evidence>
<dbReference type="RefSeq" id="WP_128706560.1">
    <property type="nucleotide sequence ID" value="NZ_RLII01000058.1"/>
</dbReference>
<dbReference type="AlphaFoldDB" id="A0A4Q0I1N6"/>
<reference evidence="3" key="1">
    <citation type="submission" date="2018-11" db="EMBL/GenBank/DDBJ databases">
        <title>Genome sequencing of a novel mesophilic and cellulolytic organism within the genus Hungateiclostridium.</title>
        <authorList>
            <person name="Rettenmaier R."/>
            <person name="Liebl W."/>
            <person name="Zverlov V."/>
        </authorList>
    </citation>
    <scope>NUCLEOTIDE SEQUENCE [LARGE SCALE GENOMIC DNA]</scope>
    <source>
        <strain evidence="3">N2K1</strain>
    </source>
</reference>
<sequence>MKKILYCIISLCILAPHLLMNTYAISYKSAKEAIGDANDFILRKMGYENYYSLQINGMSINDKLAQCGSDTFSDRPVFVYGDSVEASKETTTKGRDIVKKVDDKDEYRALGYAIDGSVFPNPVFPYDNEGHAAKDKMWVKEPWDGGNVKYLHSEDGEIIERTLSDNVLDYIKKWIKVNGFRPNDAELYVGKRNYFVENAVDVPEALKDNFEDFLYIIQPPTEHAWGLGIAFYYWNGYNNLNYKSFLIEPFDMVDNDLDVSFYKIPGSSTEGDRVLVGIKVKSYFDTDLEEVDFKWNIATKNGDVKNIPLNAEIYKLEFAGSSKEQSGTINISAEDKEVCLYAEFTMPDSDVYIEFAINEDGKKPLESDTENNIVSTVVKAEKPINSAVKKFDLPYYALSRDISYPLADEGIKFSLNKTSGAWWSGEAKVDALNVNVDTKLLHNHQVGSETVEDNGDEVTVSLPKVKAKIERSDFGDDPEKKNWLVSEKITNTVTKTPNTTYYVSVSKKYEYTTKCNKHENCEMEGCTGYRDETGYASSSRSGNAPIEINTYVYNGKKDLNQKKFENKISNNYDTDLKARMLWTNNPIKFNVIRYMCDLDVNENPTVWKSVPGKYERQFVHQCSADVDWDVTSSMAQDYRQARDAASRMKYDSSLYDKAVFATDISMKDYDYPIKSGYYFNPTGTYTFEVTTVNYKNNQDDTKEHKELVNALINSLRYESNLVYIDANNQAVNIANGSYTDPGVLTAKNNKGIGGEELITVLDRSKDSSRYKKVVEEIVHNSKMVDDENENGSHDYWKMSMEGYSLSGSLDSYNKYKYREYVAGGNVFKITETTKVTIIINKDNKKFYTHPKMADGEYYITVRLSDINLNGMSDVDYKSIKDALKGIVLDSIKITVKGSIYDDIS</sequence>
<accession>A0A4Q0I1N6</accession>
<dbReference type="Proteomes" id="UP000289166">
    <property type="component" value="Unassembled WGS sequence"/>
</dbReference>
<name>A0A4Q0I1N6_9FIRM</name>
<organism evidence="2 3">
    <name type="scientific">Acetivibrio mesophilus</name>
    <dbReference type="NCBI Taxonomy" id="2487273"/>
    <lineage>
        <taxon>Bacteria</taxon>
        <taxon>Bacillati</taxon>
        <taxon>Bacillota</taxon>
        <taxon>Clostridia</taxon>
        <taxon>Eubacteriales</taxon>
        <taxon>Oscillospiraceae</taxon>
        <taxon>Acetivibrio</taxon>
    </lineage>
</organism>
<gene>
    <name evidence="2" type="ORF">EFD62_17035</name>
</gene>